<keyword evidence="1" id="KW-0645">Protease</keyword>
<dbReference type="InterPro" id="IPR051458">
    <property type="entry name" value="Cyt/Met_Dipeptidase"/>
</dbReference>
<gene>
    <name evidence="4" type="ORF">AB6A68_05170</name>
</gene>
<dbReference type="Pfam" id="PF01546">
    <property type="entry name" value="Peptidase_M20"/>
    <property type="match status" value="1"/>
</dbReference>
<evidence type="ECO:0000256" key="1">
    <source>
        <dbReference type="ARBA" id="ARBA00022670"/>
    </source>
</evidence>
<dbReference type="PANTHER" id="PTHR43270:SF4">
    <property type="entry name" value="CARNOSINE DIPEPTIDASE 2, ISOFORM A"/>
    <property type="match status" value="1"/>
</dbReference>
<keyword evidence="3" id="KW-0378">Hydrolase</keyword>
<proteinExistence type="predicted"/>
<dbReference type="SUPFAM" id="SSF53187">
    <property type="entry name" value="Zn-dependent exopeptidases"/>
    <property type="match status" value="1"/>
</dbReference>
<accession>A0ABV3Y0Z0</accession>
<dbReference type="PANTHER" id="PTHR43270">
    <property type="entry name" value="BETA-ALA-HIS DIPEPTIDASE"/>
    <property type="match status" value="1"/>
</dbReference>
<dbReference type="Gene3D" id="3.30.70.360">
    <property type="match status" value="1"/>
</dbReference>
<keyword evidence="2" id="KW-0479">Metal-binding</keyword>
<reference evidence="4 5" key="1">
    <citation type="submission" date="2024-07" db="EMBL/GenBank/DDBJ databases">
        <title>Draft Genome Sequence of Ferrimicrobium acidiphilum Strain YE2023, Isolated from a Pulp of Bioleach Reactor.</title>
        <authorList>
            <person name="Elkina Y.A."/>
            <person name="Bulaeva A.G."/>
            <person name="Beletsky A.V."/>
            <person name="Mardanov A.V."/>
        </authorList>
    </citation>
    <scope>NUCLEOTIDE SEQUENCE [LARGE SCALE GENOMIC DNA]</scope>
    <source>
        <strain evidence="4 5">YE2023</strain>
    </source>
</reference>
<evidence type="ECO:0000256" key="2">
    <source>
        <dbReference type="ARBA" id="ARBA00022723"/>
    </source>
</evidence>
<organism evidence="4 5">
    <name type="scientific">Ferrimicrobium acidiphilum</name>
    <dbReference type="NCBI Taxonomy" id="121039"/>
    <lineage>
        <taxon>Bacteria</taxon>
        <taxon>Bacillati</taxon>
        <taxon>Actinomycetota</taxon>
        <taxon>Acidimicrobiia</taxon>
        <taxon>Acidimicrobiales</taxon>
        <taxon>Acidimicrobiaceae</taxon>
        <taxon>Ferrimicrobium</taxon>
    </lineage>
</organism>
<dbReference type="InterPro" id="IPR002933">
    <property type="entry name" value="Peptidase_M20"/>
</dbReference>
<sequence>MSTLRNSLESVVRADLVPLLVDYGAIPCLSPAFDHSWSESGHIERALALYQDWIATRSVPGMTSHIQRIDGRTPLLVVEVPGTPGRGDGSVLLYGHLDKQPANDPWSSGLDPFQSQLVGENLFGRGMVDDGYAAPLVISVLEELSQQHMDYPRCVLVVEASEESGSPDLDAHLEQLLPTIGEVDMVVCLDSGGLDFQRLWVTSSLRGNLVMAITVRVLEHGVHSGEAGGVVPSSFRILRELLSRVEDPRTGEVLPEFLQAEIPAFHRDQAARLSQELGDPLLALFPLAGSTRLMGIEGADRILNQTWRPSLAFIGIDGVPPVADGGNVLRPFTTGKISLRLPPTVDAALAQHRLVELLTTDVPYGADVEVEAESPAQGWVSKEPSPWLAKALHEGSMMGFGAPAAFCGEGGSIPFMATLGKCFPTADFVATGALGPGSNAHGPDESLYLSAAIGVATSLAHLLTSMPS</sequence>
<dbReference type="EMBL" id="JBFSHR010000012">
    <property type="protein sequence ID" value="MEX6429229.1"/>
    <property type="molecule type" value="Genomic_DNA"/>
</dbReference>
<comment type="caution">
    <text evidence="4">The sequence shown here is derived from an EMBL/GenBank/DDBJ whole genome shotgun (WGS) entry which is preliminary data.</text>
</comment>
<evidence type="ECO:0000313" key="4">
    <source>
        <dbReference type="EMBL" id="MEX6429229.1"/>
    </source>
</evidence>
<name>A0ABV3Y0Z0_9ACTN</name>
<evidence type="ECO:0000313" key="5">
    <source>
        <dbReference type="Proteomes" id="UP001560267"/>
    </source>
</evidence>
<evidence type="ECO:0000256" key="3">
    <source>
        <dbReference type="ARBA" id="ARBA00022801"/>
    </source>
</evidence>
<dbReference type="Gene3D" id="3.40.630.10">
    <property type="entry name" value="Zn peptidases"/>
    <property type="match status" value="1"/>
</dbReference>
<dbReference type="Proteomes" id="UP001560267">
    <property type="component" value="Unassembled WGS sequence"/>
</dbReference>
<dbReference type="RefSeq" id="WP_369084352.1">
    <property type="nucleotide sequence ID" value="NZ_JBFSHR010000012.1"/>
</dbReference>
<keyword evidence="5" id="KW-1185">Reference proteome</keyword>
<protein>
    <submittedName>
        <fullName evidence="4">M20/M25/M40 family metallo-hydrolase</fullName>
    </submittedName>
</protein>